<gene>
    <name evidence="2" type="ORF">NIES30_05425</name>
</gene>
<feature type="domain" description="SnoaL-like" evidence="1">
    <location>
        <begin position="45"/>
        <end position="118"/>
    </location>
</feature>
<comment type="caution">
    <text evidence="2">The sequence shown here is derived from an EMBL/GenBank/DDBJ whole genome shotgun (WGS) entry which is preliminary data.</text>
</comment>
<dbReference type="PANTHER" id="PTHR34003">
    <property type="entry name" value="BLL2395 PROTEIN"/>
    <property type="match status" value="1"/>
</dbReference>
<dbReference type="PANTHER" id="PTHR34003:SF2">
    <property type="entry name" value="SNOAL-LIKE DOMAIN-CONTAINING PROTEIN"/>
    <property type="match status" value="1"/>
</dbReference>
<dbReference type="Gene3D" id="3.10.450.50">
    <property type="match status" value="1"/>
</dbReference>
<dbReference type="EMBL" id="MRCG01000002">
    <property type="protein sequence ID" value="OKH50255.1"/>
    <property type="molecule type" value="Genomic_DNA"/>
</dbReference>
<evidence type="ECO:0000313" key="3">
    <source>
        <dbReference type="Proteomes" id="UP000185557"/>
    </source>
</evidence>
<dbReference type="SUPFAM" id="SSF54427">
    <property type="entry name" value="NTF2-like"/>
    <property type="match status" value="1"/>
</dbReference>
<evidence type="ECO:0000313" key="2">
    <source>
        <dbReference type="EMBL" id="OKH50255.1"/>
    </source>
</evidence>
<dbReference type="STRING" id="549789.NIES30_05425"/>
<keyword evidence="3" id="KW-1185">Reference proteome</keyword>
<sequence length="120" mass="14193">MNTEISLPVVFEDICQLVLKGSAMEAFEKYYADTVVMQENDEPATVGKEANRRREEDFFAKILDIHEAKLKNVAFTENTIFSEWYLDYTHAEWGRRTYHQVSVQQWQDGQVIHERFYYGS</sequence>
<dbReference type="InterPro" id="IPR032710">
    <property type="entry name" value="NTF2-like_dom_sf"/>
</dbReference>
<evidence type="ECO:0000259" key="1">
    <source>
        <dbReference type="Pfam" id="PF20409"/>
    </source>
</evidence>
<name>A0A1U7J9X4_9CYAN</name>
<dbReference type="InterPro" id="IPR046860">
    <property type="entry name" value="SnoaL_5"/>
</dbReference>
<organism evidence="2 3">
    <name type="scientific">Phormidium tenue NIES-30</name>
    <dbReference type="NCBI Taxonomy" id="549789"/>
    <lineage>
        <taxon>Bacteria</taxon>
        <taxon>Bacillati</taxon>
        <taxon>Cyanobacteriota</taxon>
        <taxon>Cyanophyceae</taxon>
        <taxon>Oscillatoriophycideae</taxon>
        <taxon>Oscillatoriales</taxon>
        <taxon>Oscillatoriaceae</taxon>
        <taxon>Phormidium</taxon>
    </lineage>
</organism>
<proteinExistence type="predicted"/>
<dbReference type="AlphaFoldDB" id="A0A1U7J9X4"/>
<protein>
    <submittedName>
        <fullName evidence="2">Polyketide cyclase</fullName>
    </submittedName>
</protein>
<accession>A0A1U7J9X4</accession>
<dbReference type="Proteomes" id="UP000185557">
    <property type="component" value="Unassembled WGS sequence"/>
</dbReference>
<reference evidence="2 3" key="1">
    <citation type="submission" date="2016-11" db="EMBL/GenBank/DDBJ databases">
        <title>Draft Genome Sequences of Nine Cyanobacterial Strains from Diverse Habitats.</title>
        <authorList>
            <person name="Zhu T."/>
            <person name="Hou S."/>
            <person name="Lu X."/>
            <person name="Hess W.R."/>
        </authorList>
    </citation>
    <scope>NUCLEOTIDE SEQUENCE [LARGE SCALE GENOMIC DNA]</scope>
    <source>
        <strain evidence="2 3">NIES-30</strain>
    </source>
</reference>
<dbReference type="Pfam" id="PF20409">
    <property type="entry name" value="SnoaL_5"/>
    <property type="match status" value="1"/>
</dbReference>